<dbReference type="HAMAP" id="MF_00921">
    <property type="entry name" value="PDRP"/>
    <property type="match status" value="1"/>
</dbReference>
<evidence type="ECO:0000313" key="6">
    <source>
        <dbReference type="Proteomes" id="UP000078200"/>
    </source>
</evidence>
<keyword evidence="6" id="KW-1185">Reference proteome</keyword>
<keyword evidence="4" id="KW-0418">Kinase</keyword>
<keyword evidence="3" id="KW-0547">Nucleotide-binding</keyword>
<sequence>MSSSLHALSLVSPSVIKTPSIPKSPLHPGNSSYTGSSSSCIECDAALEDNPEPVIACDATVLLEVTKGKVLFMKETKGKNNKSPVVRLKATAKEFNFSKLRADQDNKLANSGETMFLDFQRMNFIINGKEIDKNLIIAFKEGAKDYKNEIFNHDNFDNLSEEGKAFMEPVLKELDQDRLSEVWENHCNSPTVADEKKIDEYRKEFERFYNAGRSSYHLFSKKDYRALAKEIFKEMFRYAGAKVPSDAILEELVTNCNQAGYGTGIFNESHAALSSCNLTPHSPKKALNIYCTNHNRIKVTSDMAMPITTIDNPEEKICDLSSSLEFIIESHDGEDFATHSDGKLLLTIPEELKNYKDNGKTLFDIIKEYFQKLCAKLGFKSETKIQIEHSFGAQSNYLDGTISTTGSDANKEFINLLSENLRERLLGSGVALGNEDVDGIVEVRVSTVMDLLSDYAKLEDNKENRELLISEVADNLGLSFQGKIASEVLKEFDDEMLMHIEGIDNNIGQHIMELGSLPSLIRGHINHNQVQSVVNTFINITLMTLKKLNLHLVSDSSGETVISVAKSALKHFRSVETIEYVWSFVKGEEQVDKILEEINKKSDEHNFVICTITDDELRKYLKDNCIKLKIPYRAILSHIIREISSYLEIEKDEKLDLHTEINNKYFQRIEAINYTINHDDGQSIQDIDKADIILVGVSRTSKSPTSTYLAYRGYKVANIPFVSGVPFYVDLAKLKNKLTIGVTIDVSRLIEIRKNRLTSINNEDNNIYANPEKVEKEIKEAEELFKQNNWPIIDVTQKSIEEVSATIIHISTITGKRGLLTLIDLKKEIEYNKLLLKDVSSEKKKLDNKVFGLYEKSLDLDLLDEQAKNALGYSTSSTSGNIATVAAEI</sequence>
<evidence type="ECO:0000313" key="5">
    <source>
        <dbReference type="EnsemblMetazoa" id="GAUT039612-PA"/>
    </source>
</evidence>
<evidence type="ECO:0000256" key="1">
    <source>
        <dbReference type="ARBA" id="ARBA00022527"/>
    </source>
</evidence>
<dbReference type="Proteomes" id="UP000078200">
    <property type="component" value="Unassembled WGS sequence"/>
</dbReference>
<dbReference type="Pfam" id="PF03618">
    <property type="entry name" value="Kinase-PPPase"/>
    <property type="match status" value="1"/>
</dbReference>
<proteinExistence type="inferred from homology"/>
<evidence type="ECO:0000256" key="2">
    <source>
        <dbReference type="ARBA" id="ARBA00022679"/>
    </source>
</evidence>
<dbReference type="PANTHER" id="PTHR31756:SF3">
    <property type="entry name" value="PYRUVATE, PHOSPHATE DIKINASE REGULATORY PROTEIN 1, CHLOROPLASTIC"/>
    <property type="match status" value="1"/>
</dbReference>
<keyword evidence="2" id="KW-0808">Transferase</keyword>
<dbReference type="PANTHER" id="PTHR31756">
    <property type="entry name" value="PYRUVATE, PHOSPHATE DIKINASE REGULATORY PROTEIN 1, CHLOROPLASTIC"/>
    <property type="match status" value="1"/>
</dbReference>
<dbReference type="GO" id="GO:0005524">
    <property type="term" value="F:ATP binding"/>
    <property type="evidence" value="ECO:0007669"/>
    <property type="project" value="InterPro"/>
</dbReference>
<name>A0A1A9VK21_GLOAU</name>
<accession>A0A1A9VK21</accession>
<reference evidence="5" key="1">
    <citation type="submission" date="2020-05" db="UniProtKB">
        <authorList>
            <consortium name="EnsemblMetazoa"/>
        </authorList>
    </citation>
    <scope>IDENTIFICATION</scope>
    <source>
        <strain evidence="5">TTRI</strain>
    </source>
</reference>
<dbReference type="AlphaFoldDB" id="A0A1A9VK21"/>
<dbReference type="EnsemblMetazoa" id="GAUT039612-RA">
    <property type="protein sequence ID" value="GAUT039612-PA"/>
    <property type="gene ID" value="GAUT039612"/>
</dbReference>
<dbReference type="GO" id="GO:0004674">
    <property type="term" value="F:protein serine/threonine kinase activity"/>
    <property type="evidence" value="ECO:0007669"/>
    <property type="project" value="UniProtKB-KW"/>
</dbReference>
<dbReference type="STRING" id="7395.A0A1A9VK21"/>
<dbReference type="NCBIfam" id="NF003742">
    <property type="entry name" value="PRK05339.1"/>
    <property type="match status" value="1"/>
</dbReference>
<evidence type="ECO:0000256" key="3">
    <source>
        <dbReference type="ARBA" id="ARBA00022741"/>
    </source>
</evidence>
<dbReference type="VEuPathDB" id="VectorBase:GAUT039612"/>
<protein>
    <submittedName>
        <fullName evidence="5">Uncharacterized protein</fullName>
    </submittedName>
</protein>
<evidence type="ECO:0000256" key="4">
    <source>
        <dbReference type="ARBA" id="ARBA00022777"/>
    </source>
</evidence>
<organism evidence="5 6">
    <name type="scientific">Glossina austeni</name>
    <name type="common">Savannah tsetse fly</name>
    <dbReference type="NCBI Taxonomy" id="7395"/>
    <lineage>
        <taxon>Eukaryota</taxon>
        <taxon>Metazoa</taxon>
        <taxon>Ecdysozoa</taxon>
        <taxon>Arthropoda</taxon>
        <taxon>Hexapoda</taxon>
        <taxon>Insecta</taxon>
        <taxon>Pterygota</taxon>
        <taxon>Neoptera</taxon>
        <taxon>Endopterygota</taxon>
        <taxon>Diptera</taxon>
        <taxon>Brachycera</taxon>
        <taxon>Muscomorpha</taxon>
        <taxon>Hippoboscoidea</taxon>
        <taxon>Glossinidae</taxon>
        <taxon>Glossina</taxon>
    </lineage>
</organism>
<dbReference type="InterPro" id="IPR005177">
    <property type="entry name" value="Kinase-pyrophosphorylase"/>
</dbReference>
<keyword evidence="1" id="KW-0723">Serine/threonine-protein kinase</keyword>
<dbReference type="InterPro" id="IPR026565">
    <property type="entry name" value="PPDK_reg"/>
</dbReference>